<gene>
    <name evidence="8" type="ORF">DWW04_13570</name>
</gene>
<evidence type="ECO:0000256" key="1">
    <source>
        <dbReference type="ARBA" id="ARBA00004442"/>
    </source>
</evidence>
<dbReference type="EMBL" id="QRZL01000013">
    <property type="protein sequence ID" value="RGV75026.1"/>
    <property type="molecule type" value="Genomic_DNA"/>
</dbReference>
<keyword evidence="3" id="KW-0732">Signal</keyword>
<keyword evidence="5" id="KW-0998">Cell outer membrane</keyword>
<dbReference type="InterPro" id="IPR011990">
    <property type="entry name" value="TPR-like_helical_dom_sf"/>
</dbReference>
<evidence type="ECO:0000259" key="7">
    <source>
        <dbReference type="Pfam" id="PF14322"/>
    </source>
</evidence>
<dbReference type="InterPro" id="IPR012944">
    <property type="entry name" value="SusD_RagB_dom"/>
</dbReference>
<dbReference type="PROSITE" id="PS51257">
    <property type="entry name" value="PROKAR_LIPOPROTEIN"/>
    <property type="match status" value="1"/>
</dbReference>
<comment type="similarity">
    <text evidence="2">Belongs to the SusD family.</text>
</comment>
<keyword evidence="4" id="KW-0472">Membrane</keyword>
<comment type="caution">
    <text evidence="8">The sequence shown here is derived from an EMBL/GenBank/DDBJ whole genome shotgun (WGS) entry which is preliminary data.</text>
</comment>
<organism evidence="8 9">
    <name type="scientific">Phocaeicola dorei</name>
    <dbReference type="NCBI Taxonomy" id="357276"/>
    <lineage>
        <taxon>Bacteria</taxon>
        <taxon>Pseudomonadati</taxon>
        <taxon>Bacteroidota</taxon>
        <taxon>Bacteroidia</taxon>
        <taxon>Bacteroidales</taxon>
        <taxon>Bacteroidaceae</taxon>
        <taxon>Phocaeicola</taxon>
    </lineage>
</organism>
<dbReference type="InterPro" id="IPR033985">
    <property type="entry name" value="SusD-like_N"/>
</dbReference>
<feature type="domain" description="SusD-like N-terminal" evidence="7">
    <location>
        <begin position="97"/>
        <end position="218"/>
    </location>
</feature>
<feature type="domain" description="RagB/SusD" evidence="6">
    <location>
        <begin position="318"/>
        <end position="646"/>
    </location>
</feature>
<name>A0A1Y4PM16_9BACT</name>
<dbReference type="SUPFAM" id="SSF48452">
    <property type="entry name" value="TPR-like"/>
    <property type="match status" value="1"/>
</dbReference>
<comment type="subcellular location">
    <subcellularLocation>
        <location evidence="1">Cell outer membrane</location>
    </subcellularLocation>
</comment>
<evidence type="ECO:0000313" key="9">
    <source>
        <dbReference type="Proteomes" id="UP000283678"/>
    </source>
</evidence>
<evidence type="ECO:0000256" key="5">
    <source>
        <dbReference type="ARBA" id="ARBA00023237"/>
    </source>
</evidence>
<accession>A0A1Y4PM16</accession>
<dbReference type="AlphaFoldDB" id="A0A1Y4PM16"/>
<dbReference type="GO" id="GO:0009279">
    <property type="term" value="C:cell outer membrane"/>
    <property type="evidence" value="ECO:0007669"/>
    <property type="project" value="UniProtKB-SubCell"/>
</dbReference>
<dbReference type="RefSeq" id="WP_007846032.1">
    <property type="nucleotide sequence ID" value="NZ_BAABYF010000001.1"/>
</dbReference>
<evidence type="ECO:0000256" key="2">
    <source>
        <dbReference type="ARBA" id="ARBA00006275"/>
    </source>
</evidence>
<sequence>MKKILFAASAIAIAMGMASCSDYFLDLNPTDQQTEANFYKTPEEFEAAANSTYSFYGFGDVSETVNGTKYTSSYYDMLDVNSDILAGINPVAQGILAPSTNDTYWSLCYAKIRKCNVVIEKGEEYTGTGSINASLAVARFFRAYQYFWLLQRFGGVPVITKGLTSTSEELYAPRNSRYEVAKQIFDDLDYAIQYLPDESAYDGKISKQGAQAFKARTLLFEATWEKYVGTTTDGDGTTSGAGSDKPVGYPDIQSMLTEAASLADAVMSSGKYQLWNAEGTIYEGIAYNYLFNLEDENTNPMGFTKDKNHEFILQIAYNHTSKRIGKNITKATGGDNNNTGAVTIKMVNMFPCVTDGLPYFYSKDYKGYNKMTDIYTCRDTRFTSCIKIPGTTYYWMGANGADKSLYLKANYVTTFDFPSGCSVYYPLVQNSGQTGFQNRKMCSERKDYKDTDEGYNYPVLRLAEVYLIYAEAKCELGDGRISDSDLDKSINLLHDRGGSARISNASVAQANANYQANTGKSGNLTMLDLIRNERAVELRNENLRPTDLLRWGIAEEALNADRSGIVVKNPDGNDTEFAGFGYEVAGKVEKIWDGVAIYGYETLDDGSQALIINSKSQFNMQRKHYLYPLPLAQIQLNPALLQNPGY</sequence>
<dbReference type="Pfam" id="PF14322">
    <property type="entry name" value="SusD-like_3"/>
    <property type="match status" value="1"/>
</dbReference>
<evidence type="ECO:0000256" key="4">
    <source>
        <dbReference type="ARBA" id="ARBA00023136"/>
    </source>
</evidence>
<protein>
    <submittedName>
        <fullName evidence="8">RagB/SusD family nutrient uptake outer membrane protein</fullName>
    </submittedName>
</protein>
<evidence type="ECO:0000259" key="6">
    <source>
        <dbReference type="Pfam" id="PF07980"/>
    </source>
</evidence>
<dbReference type="Gene3D" id="1.25.40.390">
    <property type="match status" value="1"/>
</dbReference>
<dbReference type="Proteomes" id="UP000283678">
    <property type="component" value="Unassembled WGS sequence"/>
</dbReference>
<evidence type="ECO:0000256" key="3">
    <source>
        <dbReference type="ARBA" id="ARBA00022729"/>
    </source>
</evidence>
<reference evidence="8 9" key="1">
    <citation type="submission" date="2018-08" db="EMBL/GenBank/DDBJ databases">
        <title>A genome reference for cultivated species of the human gut microbiota.</title>
        <authorList>
            <person name="Zou Y."/>
            <person name="Xue W."/>
            <person name="Luo G."/>
        </authorList>
    </citation>
    <scope>NUCLEOTIDE SEQUENCE [LARGE SCALE GENOMIC DNA]</scope>
    <source>
        <strain evidence="8 9">AF14-1AC</strain>
    </source>
</reference>
<evidence type="ECO:0000313" key="8">
    <source>
        <dbReference type="EMBL" id="RGV75026.1"/>
    </source>
</evidence>
<proteinExistence type="inferred from homology"/>
<dbReference type="Pfam" id="PF07980">
    <property type="entry name" value="SusD_RagB"/>
    <property type="match status" value="1"/>
</dbReference>